<feature type="domain" description="Fumarylacetoacetase-like C-terminal" evidence="2">
    <location>
        <begin position="7"/>
        <end position="183"/>
    </location>
</feature>
<dbReference type="InterPro" id="IPR011234">
    <property type="entry name" value="Fumarylacetoacetase-like_C"/>
</dbReference>
<evidence type="ECO:0000256" key="1">
    <source>
        <dbReference type="ARBA" id="ARBA00022723"/>
    </source>
</evidence>
<evidence type="ECO:0000259" key="2">
    <source>
        <dbReference type="Pfam" id="PF01557"/>
    </source>
</evidence>
<dbReference type="InterPro" id="IPR036663">
    <property type="entry name" value="Fumarylacetoacetase_C_sf"/>
</dbReference>
<accession>A0A0F8VT72</accession>
<keyword evidence="1" id="KW-0479">Metal-binding</keyword>
<organism evidence="3">
    <name type="scientific">marine sediment metagenome</name>
    <dbReference type="NCBI Taxonomy" id="412755"/>
    <lineage>
        <taxon>unclassified sequences</taxon>
        <taxon>metagenomes</taxon>
        <taxon>ecological metagenomes</taxon>
    </lineage>
</organism>
<dbReference type="AlphaFoldDB" id="A0A0F8VT72"/>
<dbReference type="PANTHER" id="PTHR11820">
    <property type="entry name" value="ACYLPYRUVASE"/>
    <property type="match status" value="1"/>
</dbReference>
<dbReference type="Pfam" id="PF01557">
    <property type="entry name" value="FAA_hydrolase"/>
    <property type="match status" value="1"/>
</dbReference>
<reference evidence="3" key="1">
    <citation type="journal article" date="2015" name="Nature">
        <title>Complex archaea that bridge the gap between prokaryotes and eukaryotes.</title>
        <authorList>
            <person name="Spang A."/>
            <person name="Saw J.H."/>
            <person name="Jorgensen S.L."/>
            <person name="Zaremba-Niedzwiedzka K."/>
            <person name="Martijn J."/>
            <person name="Lind A.E."/>
            <person name="van Eijk R."/>
            <person name="Schleper C."/>
            <person name="Guy L."/>
            <person name="Ettema T.J."/>
        </authorList>
    </citation>
    <scope>NUCLEOTIDE SEQUENCE</scope>
</reference>
<evidence type="ECO:0000313" key="3">
    <source>
        <dbReference type="EMBL" id="KKK47558.1"/>
    </source>
</evidence>
<sequence>GNVVDDEEPFYFSKMLHSVLGSAEVLPYPPNTQNFHHEIEFVVALGQPAFQIDAEDAMEAVFGYACGLDMTRRDLQARAKSRNRPWLLGKDAEGSAVLGPLTPVAQFGEIGGQEITLTVNDELRQQGTLSDLVFPVPRIIAHLSHYYHLGPGDIVMTGTPSGVGPVISGDRLEGRVAGLSPVTVSIA</sequence>
<dbReference type="Gene3D" id="3.90.850.10">
    <property type="entry name" value="Fumarylacetoacetase-like, C-terminal domain"/>
    <property type="match status" value="1"/>
</dbReference>
<dbReference type="EMBL" id="LAZR01069519">
    <property type="protein sequence ID" value="KKK47558.1"/>
    <property type="molecule type" value="Genomic_DNA"/>
</dbReference>
<dbReference type="SUPFAM" id="SSF56529">
    <property type="entry name" value="FAH"/>
    <property type="match status" value="1"/>
</dbReference>
<proteinExistence type="predicted"/>
<protein>
    <recommendedName>
        <fullName evidence="2">Fumarylacetoacetase-like C-terminal domain-containing protein</fullName>
    </recommendedName>
</protein>
<gene>
    <name evidence="3" type="ORF">LCGC14_3153990</name>
</gene>
<name>A0A0F8VT72_9ZZZZ</name>
<comment type="caution">
    <text evidence="3">The sequence shown here is derived from an EMBL/GenBank/DDBJ whole genome shotgun (WGS) entry which is preliminary data.</text>
</comment>
<dbReference type="GO" id="GO:0018773">
    <property type="term" value="F:acetylpyruvate hydrolase activity"/>
    <property type="evidence" value="ECO:0007669"/>
    <property type="project" value="TreeGrafter"/>
</dbReference>
<dbReference type="GO" id="GO:0046872">
    <property type="term" value="F:metal ion binding"/>
    <property type="evidence" value="ECO:0007669"/>
    <property type="project" value="UniProtKB-KW"/>
</dbReference>
<feature type="non-terminal residue" evidence="3">
    <location>
        <position position="1"/>
    </location>
</feature>
<dbReference type="PANTHER" id="PTHR11820:SF90">
    <property type="entry name" value="FLUTATHIONE S-TRANSFERASE"/>
    <property type="match status" value="1"/>
</dbReference>